<feature type="region of interest" description="Disordered" evidence="1">
    <location>
        <begin position="1"/>
        <end position="95"/>
    </location>
</feature>
<evidence type="ECO:0000256" key="1">
    <source>
        <dbReference type="SAM" id="MobiDB-lite"/>
    </source>
</evidence>
<dbReference type="AlphaFoldDB" id="A0AAQ3R7A7"/>
<feature type="region of interest" description="Disordered" evidence="1">
    <location>
        <begin position="147"/>
        <end position="169"/>
    </location>
</feature>
<dbReference type="Proteomes" id="UP001303373">
    <property type="component" value="Chromosome 1"/>
</dbReference>
<sequence length="169" mass="18216">MTSRCNPRLSTYSSAPSIQPSLAPTLASTSSSHSSARPMPNSRSSSPPSYKTSQKQASMSSSKANTASRASAVFTAPRSNPRDTSSSFSSSAAEAELRQWATGLERMQDARLERQRYVMSTHKSDEVAKLALGAKVERALARRMVGQDATFSRNKSIESEKPGLEVKAN</sequence>
<proteinExistence type="predicted"/>
<feature type="compositionally biased region" description="Basic and acidic residues" evidence="1">
    <location>
        <begin position="155"/>
        <end position="169"/>
    </location>
</feature>
<reference evidence="2 3" key="1">
    <citation type="submission" date="2023-11" db="EMBL/GenBank/DDBJ databases">
        <title>An acidophilic fungus is an integral part of prey digestion in a carnivorous sundew plant.</title>
        <authorList>
            <person name="Tsai I.J."/>
        </authorList>
    </citation>
    <scope>NUCLEOTIDE SEQUENCE [LARGE SCALE GENOMIC DNA]</scope>
    <source>
        <strain evidence="2">169a</strain>
    </source>
</reference>
<feature type="compositionally biased region" description="Low complexity" evidence="1">
    <location>
        <begin position="85"/>
        <end position="94"/>
    </location>
</feature>
<gene>
    <name evidence="2" type="ORF">R9X50_00060500</name>
</gene>
<accession>A0AAQ3R7A7</accession>
<feature type="compositionally biased region" description="Polar residues" evidence="1">
    <location>
        <begin position="1"/>
        <end position="19"/>
    </location>
</feature>
<evidence type="ECO:0000313" key="2">
    <source>
        <dbReference type="EMBL" id="WPG97824.1"/>
    </source>
</evidence>
<name>A0AAQ3R7A7_9PEZI</name>
<organism evidence="2 3">
    <name type="scientific">Acrodontium crateriforme</name>
    <dbReference type="NCBI Taxonomy" id="150365"/>
    <lineage>
        <taxon>Eukaryota</taxon>
        <taxon>Fungi</taxon>
        <taxon>Dikarya</taxon>
        <taxon>Ascomycota</taxon>
        <taxon>Pezizomycotina</taxon>
        <taxon>Dothideomycetes</taxon>
        <taxon>Dothideomycetidae</taxon>
        <taxon>Mycosphaerellales</taxon>
        <taxon>Teratosphaeriaceae</taxon>
        <taxon>Acrodontium</taxon>
    </lineage>
</organism>
<feature type="compositionally biased region" description="Low complexity" evidence="1">
    <location>
        <begin position="20"/>
        <end position="64"/>
    </location>
</feature>
<keyword evidence="3" id="KW-1185">Reference proteome</keyword>
<evidence type="ECO:0000313" key="3">
    <source>
        <dbReference type="Proteomes" id="UP001303373"/>
    </source>
</evidence>
<dbReference type="EMBL" id="CP138580">
    <property type="protein sequence ID" value="WPG97824.1"/>
    <property type="molecule type" value="Genomic_DNA"/>
</dbReference>
<protein>
    <submittedName>
        <fullName evidence="2">Uncharacterized protein</fullName>
    </submittedName>
</protein>